<name>A0A9D2PCK1_9FIRM</name>
<evidence type="ECO:0000256" key="1">
    <source>
        <dbReference type="ARBA" id="ARBA00004141"/>
    </source>
</evidence>
<protein>
    <submittedName>
        <fullName evidence="7">Rod shape-determining protein RodA</fullName>
    </submittedName>
</protein>
<accession>A0A9D2PCK1</accession>
<dbReference type="GO" id="GO:0005886">
    <property type="term" value="C:plasma membrane"/>
    <property type="evidence" value="ECO:0007669"/>
    <property type="project" value="TreeGrafter"/>
</dbReference>
<dbReference type="PANTHER" id="PTHR30474">
    <property type="entry name" value="CELL CYCLE PROTEIN"/>
    <property type="match status" value="1"/>
</dbReference>
<gene>
    <name evidence="7" type="ORF">IAA04_06675</name>
</gene>
<feature type="transmembrane region" description="Helical" evidence="6">
    <location>
        <begin position="12"/>
        <end position="32"/>
    </location>
</feature>
<dbReference type="PANTHER" id="PTHR30474:SF1">
    <property type="entry name" value="PEPTIDOGLYCAN GLYCOSYLTRANSFERASE MRDB"/>
    <property type="match status" value="1"/>
</dbReference>
<sequence length="374" mass="40664">MILNYNFRNYNFRLVLYVLALNCIGLLVINSASGQDSGLVQKQALGIVLGLAVMAVISLIPYQKILTYSWGIYAGCIVILVAVLLFGRNVNGATRWIEVAGIQFQPSEFVKHGMIVFSSWFLVKHLETLNSIRTLALIAAVFAVPLALILEEPNLSTTLVIVFVLVCMVFVAGLSYKWIFGTLAVIVPVLGLLMYLARFTDVLNRIPFLQGYQITRVLAWLNPDEYAATGYQQANSIMAIGSGMLHGKGLNNNTLASVKNGNFLSEEQTDFIFAVIGEELGFIGCVAVIALFAVLVYECLIMAHRAKDMSGKLIGCGVSALLAFQTFANIAVATGIFPNTGLPLPFISYGVSSLVSMYIGLGVLLNVGLQRNMR</sequence>
<keyword evidence="5 6" id="KW-0472">Membrane</keyword>
<feature type="transmembrane region" description="Helical" evidence="6">
    <location>
        <begin position="132"/>
        <end position="149"/>
    </location>
</feature>
<dbReference type="Pfam" id="PF01098">
    <property type="entry name" value="FTSW_RODA_SPOVE"/>
    <property type="match status" value="1"/>
</dbReference>
<evidence type="ECO:0000256" key="5">
    <source>
        <dbReference type="ARBA" id="ARBA00023136"/>
    </source>
</evidence>
<evidence type="ECO:0000256" key="2">
    <source>
        <dbReference type="ARBA" id="ARBA00022692"/>
    </source>
</evidence>
<feature type="transmembrane region" description="Helical" evidence="6">
    <location>
        <begin position="68"/>
        <end position="87"/>
    </location>
</feature>
<keyword evidence="2 6" id="KW-0812">Transmembrane</keyword>
<dbReference type="GO" id="GO:0008360">
    <property type="term" value="P:regulation of cell shape"/>
    <property type="evidence" value="ECO:0007669"/>
    <property type="project" value="UniProtKB-KW"/>
</dbReference>
<reference evidence="7" key="2">
    <citation type="submission" date="2021-04" db="EMBL/GenBank/DDBJ databases">
        <authorList>
            <person name="Gilroy R."/>
        </authorList>
    </citation>
    <scope>NUCLEOTIDE SEQUENCE</scope>
    <source>
        <strain evidence="7">CHK183-5548</strain>
    </source>
</reference>
<dbReference type="InterPro" id="IPR001182">
    <property type="entry name" value="FtsW/RodA"/>
</dbReference>
<feature type="transmembrane region" description="Helical" evidence="6">
    <location>
        <begin position="178"/>
        <end position="197"/>
    </location>
</feature>
<comment type="subcellular location">
    <subcellularLocation>
        <location evidence="1">Membrane</location>
        <topology evidence="1">Multi-pass membrane protein</topology>
    </subcellularLocation>
</comment>
<evidence type="ECO:0000256" key="6">
    <source>
        <dbReference type="SAM" id="Phobius"/>
    </source>
</evidence>
<feature type="transmembrane region" description="Helical" evidence="6">
    <location>
        <begin position="349"/>
        <end position="369"/>
    </location>
</feature>
<feature type="transmembrane region" description="Helical" evidence="6">
    <location>
        <begin position="313"/>
        <end position="337"/>
    </location>
</feature>
<evidence type="ECO:0000313" key="7">
    <source>
        <dbReference type="EMBL" id="HJC47719.1"/>
    </source>
</evidence>
<organism evidence="7 8">
    <name type="scientific">Candidatus Lachnoclostridium pullistercoris</name>
    <dbReference type="NCBI Taxonomy" id="2838632"/>
    <lineage>
        <taxon>Bacteria</taxon>
        <taxon>Bacillati</taxon>
        <taxon>Bacillota</taxon>
        <taxon>Clostridia</taxon>
        <taxon>Lachnospirales</taxon>
        <taxon>Lachnospiraceae</taxon>
    </lineage>
</organism>
<keyword evidence="4 6" id="KW-1133">Transmembrane helix</keyword>
<dbReference type="GO" id="GO:0015648">
    <property type="term" value="F:lipid-linked peptidoglycan transporter activity"/>
    <property type="evidence" value="ECO:0007669"/>
    <property type="project" value="TreeGrafter"/>
</dbReference>
<dbReference type="AlphaFoldDB" id="A0A9D2PCK1"/>
<dbReference type="EMBL" id="DWWL01000044">
    <property type="protein sequence ID" value="HJC47719.1"/>
    <property type="molecule type" value="Genomic_DNA"/>
</dbReference>
<dbReference type="Proteomes" id="UP000823883">
    <property type="component" value="Unassembled WGS sequence"/>
</dbReference>
<dbReference type="GO" id="GO:0051301">
    <property type="term" value="P:cell division"/>
    <property type="evidence" value="ECO:0007669"/>
    <property type="project" value="InterPro"/>
</dbReference>
<feature type="transmembrane region" description="Helical" evidence="6">
    <location>
        <begin position="280"/>
        <end position="301"/>
    </location>
</feature>
<feature type="transmembrane region" description="Helical" evidence="6">
    <location>
        <begin position="44"/>
        <end position="62"/>
    </location>
</feature>
<evidence type="ECO:0000256" key="4">
    <source>
        <dbReference type="ARBA" id="ARBA00022989"/>
    </source>
</evidence>
<dbReference type="GO" id="GO:0032153">
    <property type="term" value="C:cell division site"/>
    <property type="evidence" value="ECO:0007669"/>
    <property type="project" value="TreeGrafter"/>
</dbReference>
<proteinExistence type="predicted"/>
<feature type="transmembrane region" description="Helical" evidence="6">
    <location>
        <begin position="155"/>
        <end position="171"/>
    </location>
</feature>
<reference evidence="7" key="1">
    <citation type="journal article" date="2021" name="PeerJ">
        <title>Extensive microbial diversity within the chicken gut microbiome revealed by metagenomics and culture.</title>
        <authorList>
            <person name="Gilroy R."/>
            <person name="Ravi A."/>
            <person name="Getino M."/>
            <person name="Pursley I."/>
            <person name="Horton D.L."/>
            <person name="Alikhan N.F."/>
            <person name="Baker D."/>
            <person name="Gharbi K."/>
            <person name="Hall N."/>
            <person name="Watson M."/>
            <person name="Adriaenssens E.M."/>
            <person name="Foster-Nyarko E."/>
            <person name="Jarju S."/>
            <person name="Secka A."/>
            <person name="Antonio M."/>
            <person name="Oren A."/>
            <person name="Chaudhuri R.R."/>
            <person name="La Ragione R."/>
            <person name="Hildebrand F."/>
            <person name="Pallen M.J."/>
        </authorList>
    </citation>
    <scope>NUCLEOTIDE SEQUENCE</scope>
    <source>
        <strain evidence="7">CHK183-5548</strain>
    </source>
</reference>
<evidence type="ECO:0000313" key="8">
    <source>
        <dbReference type="Proteomes" id="UP000823883"/>
    </source>
</evidence>
<comment type="caution">
    <text evidence="7">The sequence shown here is derived from an EMBL/GenBank/DDBJ whole genome shotgun (WGS) entry which is preliminary data.</text>
</comment>
<evidence type="ECO:0000256" key="3">
    <source>
        <dbReference type="ARBA" id="ARBA00022960"/>
    </source>
</evidence>
<keyword evidence="3" id="KW-0133">Cell shape</keyword>